<dbReference type="GO" id="GO:0004806">
    <property type="term" value="F:triacylglycerol lipase activity"/>
    <property type="evidence" value="ECO:0007669"/>
    <property type="project" value="InterPro"/>
</dbReference>
<feature type="domain" description="Fungal lipase-type" evidence="1">
    <location>
        <begin position="203"/>
        <end position="362"/>
    </location>
</feature>
<dbReference type="SUPFAM" id="SSF53474">
    <property type="entry name" value="alpha/beta-Hydrolases"/>
    <property type="match status" value="1"/>
</dbReference>
<sequence>MDSEVDVFSNYLVLRPDKAGVSDLFRLLFSAKVCDNPSVDCPIGTEIDEAKRRWAIFISLLLQKILLFSSTPMARLGSAILFWLNLVADNNGFLSLLWNLFTGKLVFPEKNSSSYRSAVGLIDTRVELDKKIKPSDDKYHAALSIMAAKLAYENELCIKSIVKNNWKMEFLEFYNCWNDYEKQYSTQAFMLSDKTTAGTELIVVSFRGTDPFDTVQWITDVDFSWYEIPDVGKVHRGFMKALGLQPKLGWPKDPNQSDKTRTHAYYAIRDRLKQVLSQNDKAKFLVTGHSLGGALAILFAAILALHQEEWLLERLEGVHTFGQPRVGDKEFGEFVGRHLDETERRYFRYVYSNDIVPRVPYDDSALMFKHFGTCVQVVEEEPNKNYFSFQQVVPKYLNAGWELVRSFLIGYIEGPEYKEGWFLRSLRMLALVFPGLPPHAPQDYDNCTRLGMNTPLSVE</sequence>
<dbReference type="InterPro" id="IPR002921">
    <property type="entry name" value="Fungal_lipase-type"/>
</dbReference>
<name>A0A8J5LQW7_ZINOF</name>
<dbReference type="Proteomes" id="UP000734854">
    <property type="component" value="Unassembled WGS sequence"/>
</dbReference>
<keyword evidence="3" id="KW-1185">Reference proteome</keyword>
<dbReference type="InterPro" id="IPR044819">
    <property type="entry name" value="OBL-like"/>
</dbReference>
<dbReference type="CDD" id="cd00519">
    <property type="entry name" value="Lipase_3"/>
    <property type="match status" value="1"/>
</dbReference>
<protein>
    <recommendedName>
        <fullName evidence="1">Fungal lipase-type domain-containing protein</fullName>
    </recommendedName>
</protein>
<reference evidence="2 3" key="1">
    <citation type="submission" date="2020-08" db="EMBL/GenBank/DDBJ databases">
        <title>Plant Genome Project.</title>
        <authorList>
            <person name="Zhang R.-G."/>
        </authorList>
    </citation>
    <scope>NUCLEOTIDE SEQUENCE [LARGE SCALE GENOMIC DNA]</scope>
    <source>
        <tissue evidence="2">Rhizome</tissue>
    </source>
</reference>
<organism evidence="2 3">
    <name type="scientific">Zingiber officinale</name>
    <name type="common">Ginger</name>
    <name type="synonym">Amomum zingiber</name>
    <dbReference type="NCBI Taxonomy" id="94328"/>
    <lineage>
        <taxon>Eukaryota</taxon>
        <taxon>Viridiplantae</taxon>
        <taxon>Streptophyta</taxon>
        <taxon>Embryophyta</taxon>
        <taxon>Tracheophyta</taxon>
        <taxon>Spermatophyta</taxon>
        <taxon>Magnoliopsida</taxon>
        <taxon>Liliopsida</taxon>
        <taxon>Zingiberales</taxon>
        <taxon>Zingiberaceae</taxon>
        <taxon>Zingiber</taxon>
    </lineage>
</organism>
<gene>
    <name evidence="2" type="ORF">ZIOFF_008633</name>
</gene>
<comment type="caution">
    <text evidence="2">The sequence shown here is derived from an EMBL/GenBank/DDBJ whole genome shotgun (WGS) entry which is preliminary data.</text>
</comment>
<evidence type="ECO:0000313" key="2">
    <source>
        <dbReference type="EMBL" id="KAG6534730.1"/>
    </source>
</evidence>
<dbReference type="EMBL" id="JACMSC010000002">
    <property type="protein sequence ID" value="KAG6534730.1"/>
    <property type="molecule type" value="Genomic_DNA"/>
</dbReference>
<dbReference type="InterPro" id="IPR029058">
    <property type="entry name" value="AB_hydrolase_fold"/>
</dbReference>
<dbReference type="AlphaFoldDB" id="A0A8J5LQW7"/>
<accession>A0A8J5LQW7</accession>
<dbReference type="GO" id="GO:0006629">
    <property type="term" value="P:lipid metabolic process"/>
    <property type="evidence" value="ECO:0007669"/>
    <property type="project" value="InterPro"/>
</dbReference>
<evidence type="ECO:0000313" key="3">
    <source>
        <dbReference type="Proteomes" id="UP000734854"/>
    </source>
</evidence>
<proteinExistence type="predicted"/>
<dbReference type="PANTHER" id="PTHR46086:SF4">
    <property type="entry name" value="ALPHA_BETA-HYDROLASES SUPERFAMILY PROTEIN"/>
    <property type="match status" value="1"/>
</dbReference>
<dbReference type="PANTHER" id="PTHR46086">
    <property type="entry name" value="ALPHA/BETA-HYDROLASES SUPERFAMILY PROTEIN"/>
    <property type="match status" value="1"/>
</dbReference>
<dbReference type="Gene3D" id="3.40.50.1820">
    <property type="entry name" value="alpha/beta hydrolase"/>
    <property type="match status" value="1"/>
</dbReference>
<dbReference type="Pfam" id="PF01764">
    <property type="entry name" value="Lipase_3"/>
    <property type="match status" value="1"/>
</dbReference>
<evidence type="ECO:0000259" key="1">
    <source>
        <dbReference type="Pfam" id="PF01764"/>
    </source>
</evidence>